<dbReference type="InterPro" id="IPR013785">
    <property type="entry name" value="Aldolase_TIM"/>
</dbReference>
<dbReference type="EMBL" id="CP008948">
    <property type="protein sequence ID" value="AII10687.1"/>
    <property type="molecule type" value="Genomic_DNA"/>
</dbReference>
<sequence>MVRDALTVARPTALTRAFTGRSARGIRTRFLDEHTATAPAAYPEIQLRDVAAARESGGSEAVTLWAGQAYRLAKERPAAEVVQRLVKGCRASLEAAAKRI</sequence>
<accession>A0A076EZL4</accession>
<geneLocation type="plasmid" evidence="1 2">
    <name>pPDG1</name>
</geneLocation>
<dbReference type="SUPFAM" id="SSF51412">
    <property type="entry name" value="Inosine monophosphate dehydrogenase (IMPDH)"/>
    <property type="match status" value="1"/>
</dbReference>
<reference evidence="1 2" key="1">
    <citation type="submission" date="2014-07" db="EMBL/GenBank/DDBJ databases">
        <title>Genome Sequence of Rhodococcus opacus Strain R7, a Biodegrader of Mono- and Polycyclic Aromatic Hydrocarbons.</title>
        <authorList>
            <person name="Di Gennaro P."/>
            <person name="Zampolli J."/>
            <person name="Presti I."/>
            <person name="Cappelletti M."/>
            <person name="D'Ursi P."/>
            <person name="Orro A."/>
            <person name="Mezzelani A."/>
            <person name="Milanesi L."/>
        </authorList>
    </citation>
    <scope>NUCLEOTIDE SEQUENCE [LARGE SCALE GENOMIC DNA]</scope>
    <source>
        <strain evidence="1 2">R7</strain>
        <plasmid evidence="1">pPDG1</plasmid>
    </source>
</reference>
<keyword evidence="1" id="KW-0614">Plasmid</keyword>
<dbReference type="Proteomes" id="UP000028488">
    <property type="component" value="Plasmid pPDG1"/>
</dbReference>
<dbReference type="Gene3D" id="3.20.20.70">
    <property type="entry name" value="Aldolase class I"/>
    <property type="match status" value="1"/>
</dbReference>
<gene>
    <name evidence="1" type="ORF">EP51_41450</name>
</gene>
<dbReference type="PANTHER" id="PTHR42747:SF3">
    <property type="entry name" value="NITRONATE MONOOXYGENASE-RELATED"/>
    <property type="match status" value="1"/>
</dbReference>
<organism evidence="1 2">
    <name type="scientific">Rhodococcus opacus</name>
    <name type="common">Nocardia opaca</name>
    <dbReference type="NCBI Taxonomy" id="37919"/>
    <lineage>
        <taxon>Bacteria</taxon>
        <taxon>Bacillati</taxon>
        <taxon>Actinomycetota</taxon>
        <taxon>Actinomycetes</taxon>
        <taxon>Mycobacteriales</taxon>
        <taxon>Nocardiaceae</taxon>
        <taxon>Rhodococcus</taxon>
    </lineage>
</organism>
<proteinExistence type="predicted"/>
<dbReference type="GO" id="GO:0018580">
    <property type="term" value="F:nitronate monooxygenase activity"/>
    <property type="evidence" value="ECO:0007669"/>
    <property type="project" value="TreeGrafter"/>
</dbReference>
<dbReference type="PANTHER" id="PTHR42747">
    <property type="entry name" value="NITRONATE MONOOXYGENASE-RELATED"/>
    <property type="match status" value="1"/>
</dbReference>
<dbReference type="AlphaFoldDB" id="A0A076EZL4"/>
<name>A0A076EZL4_RHOOP</name>
<evidence type="ECO:0000313" key="2">
    <source>
        <dbReference type="Proteomes" id="UP000028488"/>
    </source>
</evidence>
<dbReference type="Pfam" id="PF03060">
    <property type="entry name" value="NMO"/>
    <property type="match status" value="1"/>
</dbReference>
<protein>
    <submittedName>
        <fullName evidence="1">Uncharacterized protein</fullName>
    </submittedName>
</protein>
<evidence type="ECO:0000313" key="1">
    <source>
        <dbReference type="EMBL" id="AII10687.1"/>
    </source>
</evidence>